<dbReference type="AlphaFoldDB" id="A0A5J4V2B8"/>
<comment type="caution">
    <text evidence="1">The sequence shown here is derived from an EMBL/GenBank/DDBJ whole genome shotgun (WGS) entry which is preliminary data.</text>
</comment>
<gene>
    <name evidence="1" type="ORF">EZS28_027951</name>
</gene>
<dbReference type="EMBL" id="SNRW01010460">
    <property type="protein sequence ID" value="KAA6376522.1"/>
    <property type="molecule type" value="Genomic_DNA"/>
</dbReference>
<evidence type="ECO:0000313" key="1">
    <source>
        <dbReference type="EMBL" id="KAA6376522.1"/>
    </source>
</evidence>
<sequence>MSGLTTGDPAEKIDDEQKVAILLRGGQGCGKNSFTYLLSELLSGYSLANVDSLTDVTDPIHLEQDDRRYLFKVGQIYDVSSQYGPDSIKQGNFGLQIHKNCETIRQMHMKQNIRFFKLKEDKIVELEFFFDNFSLPECYKQHPGNVLMLLRSIAPPLYYETAILGRRDWMLPRAVHPYGSAIQKQRKQEWTQIRTIQKMRVSTGAEDLKMRVPQLGCLVHSRHFIP</sequence>
<protein>
    <submittedName>
        <fullName evidence="1">Uncharacterized protein</fullName>
    </submittedName>
</protein>
<accession>A0A5J4V2B8</accession>
<dbReference type="Proteomes" id="UP000324800">
    <property type="component" value="Unassembled WGS sequence"/>
</dbReference>
<feature type="non-terminal residue" evidence="1">
    <location>
        <position position="226"/>
    </location>
</feature>
<proteinExistence type="predicted"/>
<name>A0A5J4V2B8_9EUKA</name>
<evidence type="ECO:0000313" key="2">
    <source>
        <dbReference type="Proteomes" id="UP000324800"/>
    </source>
</evidence>
<organism evidence="1 2">
    <name type="scientific">Streblomastix strix</name>
    <dbReference type="NCBI Taxonomy" id="222440"/>
    <lineage>
        <taxon>Eukaryota</taxon>
        <taxon>Metamonada</taxon>
        <taxon>Preaxostyla</taxon>
        <taxon>Oxymonadida</taxon>
        <taxon>Streblomastigidae</taxon>
        <taxon>Streblomastix</taxon>
    </lineage>
</organism>
<reference evidence="1 2" key="1">
    <citation type="submission" date="2019-03" db="EMBL/GenBank/DDBJ databases">
        <title>Single cell metagenomics reveals metabolic interactions within the superorganism composed of flagellate Streblomastix strix and complex community of Bacteroidetes bacteria on its surface.</title>
        <authorList>
            <person name="Treitli S.C."/>
            <person name="Kolisko M."/>
            <person name="Husnik F."/>
            <person name="Keeling P."/>
            <person name="Hampl V."/>
        </authorList>
    </citation>
    <scope>NUCLEOTIDE SEQUENCE [LARGE SCALE GENOMIC DNA]</scope>
    <source>
        <strain evidence="1">ST1C</strain>
    </source>
</reference>